<dbReference type="GO" id="GO:0007035">
    <property type="term" value="P:vacuolar acidification"/>
    <property type="evidence" value="ECO:0007669"/>
    <property type="project" value="TreeGrafter"/>
</dbReference>
<proteinExistence type="inferred from homology"/>
<feature type="transmembrane region" description="Helical" evidence="8">
    <location>
        <begin position="644"/>
        <end position="664"/>
    </location>
</feature>
<feature type="transmembrane region" description="Helical" evidence="8">
    <location>
        <begin position="493"/>
        <end position="522"/>
    </location>
</feature>
<keyword evidence="10" id="KW-1185">Reference proteome</keyword>
<evidence type="ECO:0000256" key="7">
    <source>
        <dbReference type="ARBA" id="ARBA00023136"/>
    </source>
</evidence>
<feature type="transmembrane region" description="Helical" evidence="8">
    <location>
        <begin position="529"/>
        <end position="550"/>
    </location>
</feature>
<feature type="transmembrane region" description="Helical" evidence="8">
    <location>
        <begin position="604"/>
        <end position="624"/>
    </location>
</feature>
<evidence type="ECO:0000256" key="5">
    <source>
        <dbReference type="ARBA" id="ARBA00022989"/>
    </source>
</evidence>
<feature type="transmembrane region" description="Helical" evidence="8">
    <location>
        <begin position="570"/>
        <end position="592"/>
    </location>
</feature>
<dbReference type="Pfam" id="PF01496">
    <property type="entry name" value="V_ATPase_I"/>
    <property type="match status" value="2"/>
</dbReference>
<dbReference type="InterPro" id="IPR002490">
    <property type="entry name" value="V-ATPase_116kDa_su"/>
</dbReference>
<keyword evidence="4 8" id="KW-0812">Transmembrane</keyword>
<protein>
    <submittedName>
        <fullName evidence="9">V/A-type H+-transporting ATPase subunit I</fullName>
    </submittedName>
</protein>
<dbReference type="AlphaFoldDB" id="A0A495VE40"/>
<comment type="caution">
    <text evidence="9">The sequence shown here is derived from an EMBL/GenBank/DDBJ whole genome shotgun (WGS) entry which is preliminary data.</text>
</comment>
<dbReference type="PANTHER" id="PTHR11629">
    <property type="entry name" value="VACUOLAR PROTON ATPASES"/>
    <property type="match status" value="1"/>
</dbReference>
<comment type="similarity">
    <text evidence="2">Belongs to the V-ATPase 116 kDa subunit family.</text>
</comment>
<dbReference type="GO" id="GO:0016471">
    <property type="term" value="C:vacuolar proton-transporting V-type ATPase complex"/>
    <property type="evidence" value="ECO:0007669"/>
    <property type="project" value="TreeGrafter"/>
</dbReference>
<keyword evidence="6" id="KW-0406">Ion transport</keyword>
<dbReference type="RefSeq" id="WP_245969843.1">
    <property type="nucleotide sequence ID" value="NZ_RBXL01000001.1"/>
</dbReference>
<evidence type="ECO:0000313" key="9">
    <source>
        <dbReference type="EMBL" id="RKT47661.1"/>
    </source>
</evidence>
<keyword evidence="7 8" id="KW-0472">Membrane</keyword>
<organism evidence="9 10">
    <name type="scientific">Thiocapsa rosea</name>
    <dbReference type="NCBI Taxonomy" id="69360"/>
    <lineage>
        <taxon>Bacteria</taxon>
        <taxon>Pseudomonadati</taxon>
        <taxon>Pseudomonadota</taxon>
        <taxon>Gammaproteobacteria</taxon>
        <taxon>Chromatiales</taxon>
        <taxon>Chromatiaceae</taxon>
        <taxon>Thiocapsa</taxon>
    </lineage>
</organism>
<dbReference type="PANTHER" id="PTHR11629:SF63">
    <property type="entry name" value="V-TYPE PROTON ATPASE SUBUNIT A"/>
    <property type="match status" value="1"/>
</dbReference>
<sequence length="778" mass="85994">MLRSTPMKHVRLLVLTEDLPQASLSLADVESFHPDTRPPTEARLAGLPGREYRDVFTQAMARLEKIGKLIPVPETPEIEQVRMDDLAELRTLNAWLSKVFAQTAAGLETLGKWVKTPKTPEIEQVRAVDLAEPQTLKAWLGQVFTQVFTQGAVRLEKIGKWVKSPKTLKTEQGRVVDFPEIQTLKAWLGRVFIQAAVRLEEIGRSIPVPEAPAIEQVRVIDFAELQTLNAWLGELWNETSSYEEDLRRLDDEERLVKEQQAALTNFAHLNIDLGMLRSKTRFLDFYVGLVPRENLRQLEGAVGLAGYILHVYMQQGESAHVVIVGPAGTKESQLSAVLDAAGFQNLPIPQELDRAPAELQRDLEAQRASIDAQRKTLLETLAHWSAPLAGPLLKAQRTLMMAEPLVSLDPSIRSAGYLTYLAGWVPARSVEQLDARLRESLNHPFEMSVRNPTPEERALVPTVPAKSWFLSPFAMLVKQYGVPEYGEVDPTPLFAVTFVLMFGSMFGDIGQGAVIALAAWFLRRKLGRFWPFGVMAGLSSMFFGVLFGSIFGEEHLIPALWMSPLSDPLLMLRIALGWGVLFLTLACLLAIYNRLVIHNWSGAVFGHHGIINLIFYLALISGGVNVATAGEGVPGVRVDAVDAFGTLPMVLAIGALLALAAHSWRHQQGAAGEKILVVFIETLETVIGYVSNTLSFLRVAAFSLNHVALSIAIMTLAGMMGMFGHIVTLILGNIFVIVLEGGIVMIQVMRLQYYEGFSRYFSGNGHEFAPLKFRRGAA</sequence>
<keyword evidence="5 8" id="KW-1133">Transmembrane helix</keyword>
<name>A0A495VE40_9GAMM</name>
<dbReference type="GO" id="GO:0046961">
    <property type="term" value="F:proton-transporting ATPase activity, rotational mechanism"/>
    <property type="evidence" value="ECO:0007669"/>
    <property type="project" value="InterPro"/>
</dbReference>
<evidence type="ECO:0000256" key="6">
    <source>
        <dbReference type="ARBA" id="ARBA00023065"/>
    </source>
</evidence>
<dbReference type="EMBL" id="RBXL01000001">
    <property type="protein sequence ID" value="RKT47661.1"/>
    <property type="molecule type" value="Genomic_DNA"/>
</dbReference>
<dbReference type="Proteomes" id="UP000274556">
    <property type="component" value="Unassembled WGS sequence"/>
</dbReference>
<accession>A0A495VE40</accession>
<keyword evidence="3" id="KW-0813">Transport</keyword>
<dbReference type="GO" id="GO:0033179">
    <property type="term" value="C:proton-transporting V-type ATPase, V0 domain"/>
    <property type="evidence" value="ECO:0007669"/>
    <property type="project" value="InterPro"/>
</dbReference>
<evidence type="ECO:0000313" key="10">
    <source>
        <dbReference type="Proteomes" id="UP000274556"/>
    </source>
</evidence>
<reference evidence="9 10" key="1">
    <citation type="submission" date="2018-10" db="EMBL/GenBank/DDBJ databases">
        <title>Genomic Encyclopedia of Archaeal and Bacterial Type Strains, Phase II (KMG-II): from individual species to whole genera.</title>
        <authorList>
            <person name="Goeker M."/>
        </authorList>
    </citation>
    <scope>NUCLEOTIDE SEQUENCE [LARGE SCALE GENOMIC DNA]</scope>
    <source>
        <strain evidence="9 10">DSM 235</strain>
    </source>
</reference>
<gene>
    <name evidence="9" type="ORF">BDD21_5265</name>
</gene>
<evidence type="ECO:0000256" key="1">
    <source>
        <dbReference type="ARBA" id="ARBA00004141"/>
    </source>
</evidence>
<comment type="subcellular location">
    <subcellularLocation>
        <location evidence="1">Membrane</location>
        <topology evidence="1">Multi-pass membrane protein</topology>
    </subcellularLocation>
</comment>
<dbReference type="GO" id="GO:0051117">
    <property type="term" value="F:ATPase binding"/>
    <property type="evidence" value="ECO:0007669"/>
    <property type="project" value="TreeGrafter"/>
</dbReference>
<evidence type="ECO:0000256" key="3">
    <source>
        <dbReference type="ARBA" id="ARBA00022448"/>
    </source>
</evidence>
<feature type="transmembrane region" description="Helical" evidence="8">
    <location>
        <begin position="726"/>
        <end position="749"/>
    </location>
</feature>
<evidence type="ECO:0000256" key="8">
    <source>
        <dbReference type="SAM" id="Phobius"/>
    </source>
</evidence>
<evidence type="ECO:0000256" key="2">
    <source>
        <dbReference type="ARBA" id="ARBA00009904"/>
    </source>
</evidence>
<evidence type="ECO:0000256" key="4">
    <source>
        <dbReference type="ARBA" id="ARBA00022692"/>
    </source>
</evidence>